<accession>A0A6N2R6H0</accession>
<dbReference type="AlphaFoldDB" id="A0A6N2R6H0"/>
<name>A0A6N2R6H0_9FIRM</name>
<protein>
    <recommendedName>
        <fullName evidence="2">DUF1919 domain-containing protein</fullName>
    </recommendedName>
</protein>
<dbReference type="EMBL" id="CACRTG010000001">
    <property type="protein sequence ID" value="VYS76492.1"/>
    <property type="molecule type" value="Genomic_DNA"/>
</dbReference>
<evidence type="ECO:0000313" key="1">
    <source>
        <dbReference type="EMBL" id="VYS76492.1"/>
    </source>
</evidence>
<organism evidence="1">
    <name type="scientific">[Clostridium] nexile</name>
    <dbReference type="NCBI Taxonomy" id="29361"/>
    <lineage>
        <taxon>Bacteria</taxon>
        <taxon>Bacillati</taxon>
        <taxon>Bacillota</taxon>
        <taxon>Clostridia</taxon>
        <taxon>Lachnospirales</taxon>
        <taxon>Lachnospiraceae</taxon>
        <taxon>Tyzzerella</taxon>
    </lineage>
</organism>
<dbReference type="Pfam" id="PF08942">
    <property type="entry name" value="DUF1919"/>
    <property type="match status" value="1"/>
</dbReference>
<dbReference type="InterPro" id="IPR015037">
    <property type="entry name" value="DUF1919"/>
</dbReference>
<reference evidence="1" key="1">
    <citation type="submission" date="2019-11" db="EMBL/GenBank/DDBJ databases">
        <authorList>
            <person name="Feng L."/>
        </authorList>
    </citation>
    <scope>NUCLEOTIDE SEQUENCE</scope>
    <source>
        <strain evidence="1">CnexileLFYP112</strain>
    </source>
</reference>
<proteinExistence type="predicted"/>
<dbReference type="SUPFAM" id="SSF142795">
    <property type="entry name" value="CAC2185-like"/>
    <property type="match status" value="1"/>
</dbReference>
<gene>
    <name evidence="1" type="ORF">CNLFYP112_00007</name>
</gene>
<evidence type="ECO:0008006" key="2">
    <source>
        <dbReference type="Google" id="ProtNLM"/>
    </source>
</evidence>
<dbReference type="InterPro" id="IPR037226">
    <property type="entry name" value="CAC2185-like_sf"/>
</dbReference>
<sequence>MKFLKGRIRYAIECIIMPIINAYNRMHLKNKDFSIICGTCAGGVITHRLGKKFLSPTVNLWFTEKDLQKMVRNLKWYMQQELEFIDPEFGYPAAKCGDIVIHFNHVKTNEEAKNQWYKRRDRINYDNIWVISSDNKLSYEDIKEFGTIPCKGKVMFTAKEYPEFDYCLYIREYEGRETCGTYMSDHTPVLDRFVFEKYFDYVKWLNTGRIN</sequence>